<feature type="compositionally biased region" description="Basic residues" evidence="4">
    <location>
        <begin position="1"/>
        <end position="14"/>
    </location>
</feature>
<dbReference type="Proteomes" id="UP000677687">
    <property type="component" value="Unassembled WGS sequence"/>
</dbReference>
<accession>A0A8T4L0Y9</accession>
<dbReference type="EMBL" id="JAGVWD010000039">
    <property type="protein sequence ID" value="MBS3057505.1"/>
    <property type="molecule type" value="Genomic_DNA"/>
</dbReference>
<keyword evidence="1 6" id="KW-0689">Ribosomal protein</keyword>
<protein>
    <recommendedName>
        <fullName evidence="3">50S ribosomal protein L15</fullName>
    </recommendedName>
</protein>
<evidence type="ECO:0000259" key="5">
    <source>
        <dbReference type="Pfam" id="PF00828"/>
    </source>
</evidence>
<evidence type="ECO:0000256" key="2">
    <source>
        <dbReference type="ARBA" id="ARBA00023274"/>
    </source>
</evidence>
<evidence type="ECO:0000256" key="3">
    <source>
        <dbReference type="ARBA" id="ARBA00035497"/>
    </source>
</evidence>
<sequence length="149" mass="16919">MTVRKRKRKNKLRGSRTFGTGNTKHKRGSGCKGGKGRAGSHKHKYSKYYDTFGVTIRLKPRKLKGNEMNLWQIDENIEGWLSGKMIEKSGDAYVIDCKKLGIRKILSKGNLEKKVILRNAKLSEKAREKILASKGIIEEAGEKKEKSEK</sequence>
<evidence type="ECO:0000313" key="6">
    <source>
        <dbReference type="EMBL" id="MBS3057505.1"/>
    </source>
</evidence>
<evidence type="ECO:0000256" key="1">
    <source>
        <dbReference type="ARBA" id="ARBA00022980"/>
    </source>
</evidence>
<reference evidence="6" key="2">
    <citation type="submission" date="2021-05" db="EMBL/GenBank/DDBJ databases">
        <title>Protein family content uncovers lineage relationships and bacterial pathway maintenance mechanisms in DPANN archaea.</title>
        <authorList>
            <person name="Castelle C.J."/>
            <person name="Meheust R."/>
            <person name="Jaffe A.L."/>
            <person name="Seitz K."/>
            <person name="Gong X."/>
            <person name="Baker B.J."/>
            <person name="Banfield J.F."/>
        </authorList>
    </citation>
    <scope>NUCLEOTIDE SEQUENCE</scope>
    <source>
        <strain evidence="6">RIFCSPHIGHO2_01_FULL_AR10_44_11</strain>
    </source>
</reference>
<dbReference type="InterPro" id="IPR027386">
    <property type="entry name" value="Rbsml_uL15_N"/>
</dbReference>
<dbReference type="InterPro" id="IPR021131">
    <property type="entry name" value="Ribosomal_uL15/eL18"/>
</dbReference>
<evidence type="ECO:0000313" key="7">
    <source>
        <dbReference type="Proteomes" id="UP000677687"/>
    </source>
</evidence>
<organism evidence="6 7">
    <name type="scientific">Candidatus Iainarchaeum sp</name>
    <dbReference type="NCBI Taxonomy" id="3101447"/>
    <lineage>
        <taxon>Archaea</taxon>
        <taxon>Candidatus Iainarchaeota</taxon>
        <taxon>Candidatus Iainarchaeia</taxon>
        <taxon>Candidatus Iainarchaeales</taxon>
        <taxon>Candidatus Iainarchaeaceae</taxon>
        <taxon>Candidatus Iainarchaeum</taxon>
    </lineage>
</organism>
<comment type="caution">
    <text evidence="6">The sequence shown here is derived from an EMBL/GenBank/DDBJ whole genome shotgun (WGS) entry which is preliminary data.</text>
</comment>
<dbReference type="Gene3D" id="4.10.990.10">
    <property type="match status" value="1"/>
</dbReference>
<feature type="region of interest" description="Disordered" evidence="4">
    <location>
        <begin position="1"/>
        <end position="39"/>
    </location>
</feature>
<reference evidence="6" key="1">
    <citation type="submission" date="2021-03" db="EMBL/GenBank/DDBJ databases">
        <authorList>
            <person name="Jaffe A."/>
        </authorList>
    </citation>
    <scope>NUCLEOTIDE SEQUENCE</scope>
    <source>
        <strain evidence="6">RIFCSPHIGHO2_01_FULL_AR10_44_11</strain>
    </source>
</reference>
<proteinExistence type="predicted"/>
<dbReference type="SUPFAM" id="SSF52080">
    <property type="entry name" value="Ribosomal proteins L15p and L18e"/>
    <property type="match status" value="1"/>
</dbReference>
<dbReference type="GO" id="GO:0005840">
    <property type="term" value="C:ribosome"/>
    <property type="evidence" value="ECO:0007669"/>
    <property type="project" value="UniProtKB-KW"/>
</dbReference>
<dbReference type="AlphaFoldDB" id="A0A8T4L0Y9"/>
<evidence type="ECO:0000256" key="4">
    <source>
        <dbReference type="SAM" id="MobiDB-lite"/>
    </source>
</evidence>
<name>A0A8T4L0Y9_9ARCH</name>
<feature type="domain" description="Large ribosomal subunit protein uL15/eL18" evidence="5">
    <location>
        <begin position="68"/>
        <end position="133"/>
    </location>
</feature>
<gene>
    <name evidence="6" type="ORF">J4415_02650</name>
</gene>
<dbReference type="Gene3D" id="3.100.10.10">
    <property type="match status" value="1"/>
</dbReference>
<feature type="compositionally biased region" description="Basic residues" evidence="4">
    <location>
        <begin position="23"/>
        <end position="39"/>
    </location>
</feature>
<dbReference type="InterPro" id="IPR036227">
    <property type="entry name" value="Ribosomal_uL15/eL18_sf"/>
</dbReference>
<dbReference type="GO" id="GO:1990904">
    <property type="term" value="C:ribonucleoprotein complex"/>
    <property type="evidence" value="ECO:0007669"/>
    <property type="project" value="UniProtKB-KW"/>
</dbReference>
<keyword evidence="2" id="KW-0687">Ribonucleoprotein</keyword>
<dbReference type="Pfam" id="PF00828">
    <property type="entry name" value="Ribosomal_L27A"/>
    <property type="match status" value="1"/>
</dbReference>